<evidence type="ECO:0000313" key="2">
    <source>
        <dbReference type="Proteomes" id="UP000828390"/>
    </source>
</evidence>
<proteinExistence type="predicted"/>
<organism evidence="1 2">
    <name type="scientific">Dreissena polymorpha</name>
    <name type="common">Zebra mussel</name>
    <name type="synonym">Mytilus polymorpha</name>
    <dbReference type="NCBI Taxonomy" id="45954"/>
    <lineage>
        <taxon>Eukaryota</taxon>
        <taxon>Metazoa</taxon>
        <taxon>Spiralia</taxon>
        <taxon>Lophotrochozoa</taxon>
        <taxon>Mollusca</taxon>
        <taxon>Bivalvia</taxon>
        <taxon>Autobranchia</taxon>
        <taxon>Heteroconchia</taxon>
        <taxon>Euheterodonta</taxon>
        <taxon>Imparidentia</taxon>
        <taxon>Neoheterodontei</taxon>
        <taxon>Myida</taxon>
        <taxon>Dreissenoidea</taxon>
        <taxon>Dreissenidae</taxon>
        <taxon>Dreissena</taxon>
    </lineage>
</organism>
<reference evidence="1" key="2">
    <citation type="submission" date="2020-11" db="EMBL/GenBank/DDBJ databases">
        <authorList>
            <person name="McCartney M.A."/>
            <person name="Auch B."/>
            <person name="Kono T."/>
            <person name="Mallez S."/>
            <person name="Becker A."/>
            <person name="Gohl D.M."/>
            <person name="Silverstein K.A.T."/>
            <person name="Koren S."/>
            <person name="Bechman K.B."/>
            <person name="Herman A."/>
            <person name="Abrahante J.E."/>
            <person name="Garbe J."/>
        </authorList>
    </citation>
    <scope>NUCLEOTIDE SEQUENCE</scope>
    <source>
        <strain evidence="1">Duluth1</strain>
        <tissue evidence="1">Whole animal</tissue>
    </source>
</reference>
<protein>
    <submittedName>
        <fullName evidence="1">Uncharacterized protein</fullName>
    </submittedName>
</protein>
<name>A0A9D4KDH9_DREPO</name>
<dbReference type="Proteomes" id="UP000828390">
    <property type="component" value="Unassembled WGS sequence"/>
</dbReference>
<sequence length="94" mass="10670">MPYRNQVSNIDSTIQNLPELTHVDEFSLPEWIHVSRVLKLCGMKGYFEKKTHKNNVDPRTNATAKFGEELMEHECPISQCLNSERASEANPGPA</sequence>
<evidence type="ECO:0000313" key="1">
    <source>
        <dbReference type="EMBL" id="KAH3837504.1"/>
    </source>
</evidence>
<keyword evidence="2" id="KW-1185">Reference proteome</keyword>
<reference evidence="1" key="1">
    <citation type="journal article" date="2019" name="bioRxiv">
        <title>The Genome of the Zebra Mussel, Dreissena polymorpha: A Resource for Invasive Species Research.</title>
        <authorList>
            <person name="McCartney M.A."/>
            <person name="Auch B."/>
            <person name="Kono T."/>
            <person name="Mallez S."/>
            <person name="Zhang Y."/>
            <person name="Obille A."/>
            <person name="Becker A."/>
            <person name="Abrahante J.E."/>
            <person name="Garbe J."/>
            <person name="Badalamenti J.P."/>
            <person name="Herman A."/>
            <person name="Mangelson H."/>
            <person name="Liachko I."/>
            <person name="Sullivan S."/>
            <person name="Sone E.D."/>
            <person name="Koren S."/>
            <person name="Silverstein K.A.T."/>
            <person name="Beckman K.B."/>
            <person name="Gohl D.M."/>
        </authorList>
    </citation>
    <scope>NUCLEOTIDE SEQUENCE</scope>
    <source>
        <strain evidence="1">Duluth1</strain>
        <tissue evidence="1">Whole animal</tissue>
    </source>
</reference>
<gene>
    <name evidence="1" type="ORF">DPMN_110895</name>
</gene>
<comment type="caution">
    <text evidence="1">The sequence shown here is derived from an EMBL/GenBank/DDBJ whole genome shotgun (WGS) entry which is preliminary data.</text>
</comment>
<dbReference type="AlphaFoldDB" id="A0A9D4KDH9"/>
<accession>A0A9D4KDH9</accession>
<dbReference type="EMBL" id="JAIWYP010000004">
    <property type="protein sequence ID" value="KAH3837504.1"/>
    <property type="molecule type" value="Genomic_DNA"/>
</dbReference>